<evidence type="ECO:0000313" key="2">
    <source>
        <dbReference type="Proteomes" id="UP000077407"/>
    </source>
</evidence>
<dbReference type="AlphaFoldDB" id="A0A166S333"/>
<dbReference type="PATRIC" id="fig|1538.10.peg.1019"/>
<name>A0A166S333_9CLOT</name>
<evidence type="ECO:0000313" key="1">
    <source>
        <dbReference type="EMBL" id="OAA91558.1"/>
    </source>
</evidence>
<gene>
    <name evidence="1" type="ORF">WY13_00523</name>
</gene>
<proteinExistence type="predicted"/>
<dbReference type="Proteomes" id="UP000077407">
    <property type="component" value="Unassembled WGS sequence"/>
</dbReference>
<dbReference type="EMBL" id="LITT01000005">
    <property type="protein sequence ID" value="OAA91558.1"/>
    <property type="molecule type" value="Genomic_DNA"/>
</dbReference>
<reference evidence="1 2" key="1">
    <citation type="journal article" date="2015" name="Biotechnol. Bioeng.">
        <title>Genome sequence and phenotypic characterization of Caulobacter segnis.</title>
        <authorList>
            <person name="Patel S."/>
            <person name="Fletcher B."/>
            <person name="Scott D.C."/>
            <person name="Ely B."/>
        </authorList>
    </citation>
    <scope>NUCLEOTIDE SEQUENCE [LARGE SCALE GENOMIC DNA]</scope>
    <source>
        <strain evidence="1 2">ERI-2</strain>
    </source>
</reference>
<accession>A0A166S333</accession>
<dbReference type="RefSeq" id="WP_156498949.1">
    <property type="nucleotide sequence ID" value="NZ_LITT01000005.1"/>
</dbReference>
<comment type="caution">
    <text evidence="1">The sequence shown here is derived from an EMBL/GenBank/DDBJ whole genome shotgun (WGS) entry which is preliminary data.</text>
</comment>
<sequence length="53" mass="5986">MMKSHQNKGHHEKAMEKAKDLLHKGTGMGEIKEVTGLNDHDVTKARMKMEGKI</sequence>
<protein>
    <submittedName>
        <fullName evidence="1">Uncharacterized protein</fullName>
    </submittedName>
</protein>
<organism evidence="1 2">
    <name type="scientific">Clostridium ljungdahlii</name>
    <dbReference type="NCBI Taxonomy" id="1538"/>
    <lineage>
        <taxon>Bacteria</taxon>
        <taxon>Bacillati</taxon>
        <taxon>Bacillota</taxon>
        <taxon>Clostridia</taxon>
        <taxon>Eubacteriales</taxon>
        <taxon>Clostridiaceae</taxon>
        <taxon>Clostridium</taxon>
    </lineage>
</organism>